<gene>
    <name evidence="2" type="ORF">HELGO_WM7294</name>
</gene>
<sequence length="157" mass="18932">MDNNITKIAVDCIQEELLLKDYFIIVGVTIAIVTFLYQLYINKKQFKMQIFFNYTDRYQNILIHLPIDVQSNDFDSNSLTEQDLKWFRAYFDLCSEEFYLAQKKLIDNDVWLLWKLGLKESLKKPAFMFAWKKIPRNNSYDEFDKFVKKLLLENKNI</sequence>
<organism evidence="2">
    <name type="scientific">uncultured Sulfurovum sp</name>
    <dbReference type="NCBI Taxonomy" id="269237"/>
    <lineage>
        <taxon>Bacteria</taxon>
        <taxon>Pseudomonadati</taxon>
        <taxon>Campylobacterota</taxon>
        <taxon>Epsilonproteobacteria</taxon>
        <taxon>Campylobacterales</taxon>
        <taxon>Sulfurovaceae</taxon>
        <taxon>Sulfurovum</taxon>
        <taxon>environmental samples</taxon>
    </lineage>
</organism>
<reference evidence="2" key="1">
    <citation type="submission" date="2020-01" db="EMBL/GenBank/DDBJ databases">
        <authorList>
            <person name="Meier V. D."/>
            <person name="Meier V D."/>
        </authorList>
    </citation>
    <scope>NUCLEOTIDE SEQUENCE</scope>
    <source>
        <strain evidence="2">HLG_WM_MAG_04</strain>
    </source>
</reference>
<evidence type="ECO:0000256" key="1">
    <source>
        <dbReference type="SAM" id="Phobius"/>
    </source>
</evidence>
<dbReference type="AlphaFoldDB" id="A0A6S6TAM4"/>
<accession>A0A6S6TAM4</accession>
<keyword evidence="1" id="KW-0812">Transmembrane</keyword>
<keyword evidence="1" id="KW-1133">Transmembrane helix</keyword>
<feature type="transmembrane region" description="Helical" evidence="1">
    <location>
        <begin position="22"/>
        <end position="41"/>
    </location>
</feature>
<proteinExistence type="predicted"/>
<dbReference type="EMBL" id="CACVAX010000045">
    <property type="protein sequence ID" value="CAA6816344.1"/>
    <property type="molecule type" value="Genomic_DNA"/>
</dbReference>
<evidence type="ECO:0000313" key="2">
    <source>
        <dbReference type="EMBL" id="CAA6816344.1"/>
    </source>
</evidence>
<keyword evidence="1" id="KW-0472">Membrane</keyword>
<protein>
    <submittedName>
        <fullName evidence="2">Uncharacterized protein</fullName>
    </submittedName>
</protein>
<name>A0A6S6TAM4_9BACT</name>